<gene>
    <name evidence="1" type="ORF">HAQ05_27295</name>
</gene>
<sequence length="85" mass="9682">MDIEDLLLKIMPDMEKRLPGYGLAFEYHADRTATFWLKHPAGRVIRTHVHSPGVIALNGADKAAGFFQEWMAIRQWPPIAVHQDS</sequence>
<proteinExistence type="predicted"/>
<organism evidence="1 2">
    <name type="scientific">Pseudomonas typographi</name>
    <dbReference type="NCBI Taxonomy" id="2715964"/>
    <lineage>
        <taxon>Bacteria</taxon>
        <taxon>Pseudomonadati</taxon>
        <taxon>Pseudomonadota</taxon>
        <taxon>Gammaproteobacteria</taxon>
        <taxon>Pseudomonadales</taxon>
        <taxon>Pseudomonadaceae</taxon>
        <taxon>Pseudomonas</taxon>
    </lineage>
</organism>
<evidence type="ECO:0000313" key="1">
    <source>
        <dbReference type="EMBL" id="MBD1602387.1"/>
    </source>
</evidence>
<comment type="caution">
    <text evidence="1">The sequence shown here is derived from an EMBL/GenBank/DDBJ whole genome shotgun (WGS) entry which is preliminary data.</text>
</comment>
<accession>A0ABR7ZAF0</accession>
<dbReference type="RefSeq" id="WP_190427314.1">
    <property type="nucleotide sequence ID" value="NZ_JAAOCA010000069.1"/>
</dbReference>
<dbReference type="Proteomes" id="UP000805841">
    <property type="component" value="Unassembled WGS sequence"/>
</dbReference>
<name>A0ABR7ZAF0_9PSED</name>
<evidence type="ECO:0000313" key="2">
    <source>
        <dbReference type="Proteomes" id="UP000805841"/>
    </source>
</evidence>
<protein>
    <submittedName>
        <fullName evidence="1">Uncharacterized protein</fullName>
    </submittedName>
</protein>
<dbReference type="EMBL" id="JAAOCA010000069">
    <property type="protein sequence ID" value="MBD1602387.1"/>
    <property type="molecule type" value="Genomic_DNA"/>
</dbReference>
<reference evidence="1 2" key="1">
    <citation type="journal article" date="2020" name="Insects">
        <title>Bacteria Belonging to Pseudomonas typographi sp. nov. from the Bark Beetle Ips typographus Have Genomic Potential to Aid in the Host Ecology.</title>
        <authorList>
            <person name="Peral-Aranega E."/>
            <person name="Saati-Santamaria Z."/>
            <person name="Kolarik M."/>
            <person name="Rivas R."/>
            <person name="Garcia-Fraile P."/>
        </authorList>
    </citation>
    <scope>NUCLEOTIDE SEQUENCE [LARGE SCALE GENOMIC DNA]</scope>
    <source>
        <strain evidence="1 2">CA3A</strain>
    </source>
</reference>
<keyword evidence="2" id="KW-1185">Reference proteome</keyword>